<keyword evidence="1" id="KW-1133">Transmembrane helix</keyword>
<feature type="transmembrane region" description="Helical" evidence="1">
    <location>
        <begin position="151"/>
        <end position="174"/>
    </location>
</feature>
<evidence type="ECO:0000259" key="2">
    <source>
        <dbReference type="PROSITE" id="PS50156"/>
    </source>
</evidence>
<dbReference type="AlphaFoldDB" id="A0A5M8P5A4"/>
<protein>
    <recommendedName>
        <fullName evidence="2">SSD domain-containing protein</fullName>
    </recommendedName>
</protein>
<feature type="transmembrane region" description="Helical" evidence="1">
    <location>
        <begin position="67"/>
        <end position="90"/>
    </location>
</feature>
<dbReference type="Proteomes" id="UP000324575">
    <property type="component" value="Unassembled WGS sequence"/>
</dbReference>
<dbReference type="PROSITE" id="PS50156">
    <property type="entry name" value="SSD"/>
    <property type="match status" value="1"/>
</dbReference>
<evidence type="ECO:0000313" key="3">
    <source>
        <dbReference type="EMBL" id="KAA6303544.1"/>
    </source>
</evidence>
<sequence>MDKYLKLPSFYFFCLYSILVIIFTFMANYILFDDALYYKSFGETLSIDRISKLIVQQKFYQKIGYGFIPVMLLLRAFYTSVCFITGAFLSEQKLTFSQCFNISIKADIIFLFELIIKINYFSIFTADSLQKINIHILSILQLIGINNVEPWLSYSLGILNIFELTYWFLLALFLSHYTKKSFGYSLGFVAKTYGVGLLLWIVFIMFIVLNLF</sequence>
<organism evidence="3 4">
    <name type="scientific">Candidatus Ordinivivax streblomastigis</name>
    <dbReference type="NCBI Taxonomy" id="2540710"/>
    <lineage>
        <taxon>Bacteria</taxon>
        <taxon>Pseudomonadati</taxon>
        <taxon>Bacteroidota</taxon>
        <taxon>Bacteroidia</taxon>
        <taxon>Bacteroidales</taxon>
        <taxon>Candidatus Ordinivivax</taxon>
    </lineage>
</organism>
<dbReference type="InterPro" id="IPR000731">
    <property type="entry name" value="SSD"/>
</dbReference>
<keyword evidence="1" id="KW-0812">Transmembrane</keyword>
<feature type="domain" description="SSD" evidence="2">
    <location>
        <begin position="1"/>
        <end position="38"/>
    </location>
</feature>
<dbReference type="EMBL" id="SNRX01000001">
    <property type="protein sequence ID" value="KAA6303544.1"/>
    <property type="molecule type" value="Genomic_DNA"/>
</dbReference>
<feature type="transmembrane region" description="Helical" evidence="1">
    <location>
        <begin position="102"/>
        <end position="123"/>
    </location>
</feature>
<name>A0A5M8P5A4_9BACT</name>
<evidence type="ECO:0000313" key="4">
    <source>
        <dbReference type="Proteomes" id="UP000324575"/>
    </source>
</evidence>
<evidence type="ECO:0000256" key="1">
    <source>
        <dbReference type="SAM" id="Phobius"/>
    </source>
</evidence>
<keyword evidence="1" id="KW-0472">Membrane</keyword>
<feature type="transmembrane region" description="Helical" evidence="1">
    <location>
        <begin position="186"/>
        <end position="209"/>
    </location>
</feature>
<reference evidence="3 4" key="1">
    <citation type="submission" date="2019-03" db="EMBL/GenBank/DDBJ databases">
        <title>Single cell metagenomics reveals metabolic interactions within the superorganism composed of flagellate Streblomastix strix and complex community of Bacteroidetes bacteria on its surface.</title>
        <authorList>
            <person name="Treitli S.C."/>
            <person name="Kolisko M."/>
            <person name="Husnik F."/>
            <person name="Keeling P."/>
            <person name="Hampl V."/>
        </authorList>
    </citation>
    <scope>NUCLEOTIDE SEQUENCE [LARGE SCALE GENOMIC DNA]</scope>
    <source>
        <strain evidence="3">St1</strain>
    </source>
</reference>
<comment type="caution">
    <text evidence="3">The sequence shown here is derived from an EMBL/GenBank/DDBJ whole genome shotgun (WGS) entry which is preliminary data.</text>
</comment>
<accession>A0A5M8P5A4</accession>
<proteinExistence type="predicted"/>
<gene>
    <name evidence="3" type="ORF">EZS26_000095</name>
</gene>
<feature type="transmembrane region" description="Helical" evidence="1">
    <location>
        <begin position="12"/>
        <end position="32"/>
    </location>
</feature>